<keyword evidence="10" id="KW-1185">Reference proteome</keyword>
<evidence type="ECO:0000256" key="5">
    <source>
        <dbReference type="ARBA" id="ARBA00023136"/>
    </source>
</evidence>
<dbReference type="EMBL" id="WJXZ01000014">
    <property type="protein sequence ID" value="MRS64271.1"/>
    <property type="molecule type" value="Genomic_DNA"/>
</dbReference>
<feature type="domain" description="ABC3 transporter permease C-terminal" evidence="7">
    <location>
        <begin position="748"/>
        <end position="861"/>
    </location>
</feature>
<accession>A0A7K0ERV5</accession>
<feature type="transmembrane region" description="Helical" evidence="6">
    <location>
        <begin position="497"/>
        <end position="521"/>
    </location>
</feature>
<feature type="domain" description="MacB-like periplasmic core" evidence="8">
    <location>
        <begin position="509"/>
        <end position="712"/>
    </location>
</feature>
<dbReference type="OrthoDB" id="5933722at2"/>
<dbReference type="AlphaFoldDB" id="A0A7K0ERV5"/>
<dbReference type="NCBIfam" id="NF038404">
    <property type="entry name" value="perm_prefix_2"/>
    <property type="match status" value="1"/>
</dbReference>
<evidence type="ECO:0000256" key="3">
    <source>
        <dbReference type="ARBA" id="ARBA00022692"/>
    </source>
</evidence>
<evidence type="ECO:0000256" key="1">
    <source>
        <dbReference type="ARBA" id="ARBA00004651"/>
    </source>
</evidence>
<feature type="transmembrane region" description="Helical" evidence="6">
    <location>
        <begin position="829"/>
        <end position="849"/>
    </location>
</feature>
<feature type="transmembrane region" description="Helical" evidence="6">
    <location>
        <begin position="453"/>
        <end position="476"/>
    </location>
</feature>
<dbReference type="InterPro" id="IPR050250">
    <property type="entry name" value="Macrolide_Exporter_MacB"/>
</dbReference>
<dbReference type="PANTHER" id="PTHR30572:SF18">
    <property type="entry name" value="ABC-TYPE MACROLIDE FAMILY EXPORT SYSTEM PERMEASE COMPONENT 2"/>
    <property type="match status" value="1"/>
</dbReference>
<keyword evidence="4 6" id="KW-1133">Transmembrane helix</keyword>
<comment type="subcellular location">
    <subcellularLocation>
        <location evidence="1">Cell membrane</location>
        <topology evidence="1">Multi-pass membrane protein</topology>
    </subcellularLocation>
</comment>
<evidence type="ECO:0000259" key="8">
    <source>
        <dbReference type="Pfam" id="PF12704"/>
    </source>
</evidence>
<evidence type="ECO:0000256" key="2">
    <source>
        <dbReference type="ARBA" id="ARBA00022475"/>
    </source>
</evidence>
<keyword evidence="2" id="KW-1003">Cell membrane</keyword>
<dbReference type="RefSeq" id="WP_154177625.1">
    <property type="nucleotide sequence ID" value="NZ_WJXZ01000014.1"/>
</dbReference>
<evidence type="ECO:0000313" key="10">
    <source>
        <dbReference type="Proteomes" id="UP000441754"/>
    </source>
</evidence>
<feature type="transmembrane region" description="Helical" evidence="6">
    <location>
        <begin position="96"/>
        <end position="117"/>
    </location>
</feature>
<gene>
    <name evidence="9" type="ORF">GJJ30_23435</name>
</gene>
<dbReference type="InterPro" id="IPR047699">
    <property type="entry name" value="Permease_put_prefix"/>
</dbReference>
<evidence type="ECO:0000313" key="9">
    <source>
        <dbReference type="EMBL" id="MRS64271.1"/>
    </source>
</evidence>
<proteinExistence type="predicted"/>
<dbReference type="Pfam" id="PF12704">
    <property type="entry name" value="MacB_PCD"/>
    <property type="match status" value="2"/>
</dbReference>
<dbReference type="Proteomes" id="UP000441754">
    <property type="component" value="Unassembled WGS sequence"/>
</dbReference>
<dbReference type="PANTHER" id="PTHR30572">
    <property type="entry name" value="MEMBRANE COMPONENT OF TRANSPORTER-RELATED"/>
    <property type="match status" value="1"/>
</dbReference>
<feature type="domain" description="MacB-like periplasmic core" evidence="8">
    <location>
        <begin position="95"/>
        <end position="317"/>
    </location>
</feature>
<protein>
    <submittedName>
        <fullName evidence="9">FtsX-like permease family protein</fullName>
    </submittedName>
</protein>
<organism evidence="9 10">
    <name type="scientific">Larkinella terrae</name>
    <dbReference type="NCBI Taxonomy" id="2025311"/>
    <lineage>
        <taxon>Bacteria</taxon>
        <taxon>Pseudomonadati</taxon>
        <taxon>Bacteroidota</taxon>
        <taxon>Cytophagia</taxon>
        <taxon>Cytophagales</taxon>
        <taxon>Spirosomataceae</taxon>
        <taxon>Larkinella</taxon>
    </lineage>
</organism>
<evidence type="ECO:0000259" key="7">
    <source>
        <dbReference type="Pfam" id="PF02687"/>
    </source>
</evidence>
<feature type="transmembrane region" description="Helical" evidence="6">
    <location>
        <begin position="745"/>
        <end position="769"/>
    </location>
</feature>
<feature type="domain" description="ABC3 transporter permease C-terminal" evidence="7">
    <location>
        <begin position="365"/>
        <end position="480"/>
    </location>
</feature>
<evidence type="ECO:0000256" key="4">
    <source>
        <dbReference type="ARBA" id="ARBA00022989"/>
    </source>
</evidence>
<dbReference type="Pfam" id="PF02687">
    <property type="entry name" value="FtsX"/>
    <property type="match status" value="2"/>
</dbReference>
<feature type="transmembrane region" description="Helical" evidence="6">
    <location>
        <begin position="797"/>
        <end position="817"/>
    </location>
</feature>
<keyword evidence="3 6" id="KW-0812">Transmembrane</keyword>
<dbReference type="InterPro" id="IPR003838">
    <property type="entry name" value="ABC3_permease_C"/>
</dbReference>
<evidence type="ECO:0000256" key="6">
    <source>
        <dbReference type="SAM" id="Phobius"/>
    </source>
</evidence>
<feature type="transmembrane region" description="Helical" evidence="6">
    <location>
        <begin position="410"/>
        <end position="433"/>
    </location>
</feature>
<sequence length="868" mass="97897">MTKPPRWLSFLLSCFGDPNTLEEVQGDLLELYAYWVKTVGERKARWRYGWSVLKLLRPLARRKKDDSINHFLSPAMLRNYLKIAFRNLTRNKAYSFINIGGLAVGMAVAMLIGLWVYDELSFDKTVPNYARIAKPMLHQTVDGMTTTSEWVPIPLSTALKNDYGSDFSRVILAHSSGEQILAHGTSQFTKRGSYVEPGFTEMLSLPMQRGIRSGLNDPASILLSASVADALFGKTDPINQIVKVNNKVAVKVAGVYDDFSTNSEFRDMAYLLPWAQFVADQEWVKRSEDNWSVNAFQLFVEMAPNTNLDQVSAKIESVKARHAKDEAKYNPRAFLHPMSRWHLYSEWENGIPVRGRIQFVWLFGIIGGFVLLLACINFMNLSTARSEKRAKEVGIRKAVGSVRSQLVSQFFGESFLVVFFAFALALLLVQLTLPAFNEIADKTMGILWDNPLFWAIGIGFSLITGLVAGSYPAFYLSGFQPVKVLKGTFRVGRFASLPRKVLVVMQFTVSVTLIIGTIIVFRQIQYAKNRPLGFDRNGMVTVRMNTPDLMTNYPIIHTELLQTGAVQHVAESNNTTSGVYSSDSRLDWKGRDPNRPVDFNVVTCTHDFGKTVGWQIKEGRDFSRAFSTDSVGLIMNESAIKYMGLKKPIGERVKWGEEMYTIIGVVKDLVTDSPFEPVKQTVFRLNYTWTNFITIRLNPQLSAREALDKIEPVFRKYNPGGPFDYKFMSDEYDQKFRAEERIGKLATLFAILAIFISCLGLFGLASFMAEQRTKEIGVRKVLGASVLNLWGLLSKDFVFLVLIGFGIATPIAYYSLSDWLRHYQYRTDISWWIFAASGIGALAITLLTVSFQSIKAALMNPVKSLRSE</sequence>
<dbReference type="GO" id="GO:0022857">
    <property type="term" value="F:transmembrane transporter activity"/>
    <property type="evidence" value="ECO:0007669"/>
    <property type="project" value="TreeGrafter"/>
</dbReference>
<dbReference type="GO" id="GO:0005886">
    <property type="term" value="C:plasma membrane"/>
    <property type="evidence" value="ECO:0007669"/>
    <property type="project" value="UniProtKB-SubCell"/>
</dbReference>
<comment type="caution">
    <text evidence="9">The sequence shown here is derived from an EMBL/GenBank/DDBJ whole genome shotgun (WGS) entry which is preliminary data.</text>
</comment>
<reference evidence="9 10" key="1">
    <citation type="journal article" date="2018" name="Antonie Van Leeuwenhoek">
        <title>Larkinella terrae sp. nov., isolated from soil on Jeju Island, South Korea.</title>
        <authorList>
            <person name="Ten L.N."/>
            <person name="Jeon J."/>
            <person name="Park S.J."/>
            <person name="Park S."/>
            <person name="Lee S.Y."/>
            <person name="Kim M.K."/>
            <person name="Jung H.Y."/>
        </authorList>
    </citation>
    <scope>NUCLEOTIDE SEQUENCE [LARGE SCALE GENOMIC DNA]</scope>
    <source>
        <strain evidence="9 10">KCTC 52001</strain>
    </source>
</reference>
<keyword evidence="5 6" id="KW-0472">Membrane</keyword>
<dbReference type="InterPro" id="IPR025857">
    <property type="entry name" value="MacB_PCD"/>
</dbReference>
<feature type="transmembrane region" description="Helical" evidence="6">
    <location>
        <begin position="359"/>
        <end position="381"/>
    </location>
</feature>
<name>A0A7K0ERV5_9BACT</name>